<sequence>MRKKVILACAICNSRNYSTNKNVSAQDTRLEVKKYCKTCSKHTLHRETK</sequence>
<accession>A0ABV7A886</accession>
<dbReference type="PANTHER" id="PTHR43168">
    <property type="entry name" value="50S RIBOSOMAL PROTEIN L33, CHLOROPLASTIC"/>
    <property type="match status" value="1"/>
</dbReference>
<dbReference type="GO" id="GO:0005840">
    <property type="term" value="C:ribosome"/>
    <property type="evidence" value="ECO:0007669"/>
    <property type="project" value="UniProtKB-KW"/>
</dbReference>
<proteinExistence type="inferred from homology"/>
<keyword evidence="2 5" id="KW-0689">Ribosomal protein</keyword>
<keyword evidence="3 5" id="KW-0687">Ribonucleoprotein</keyword>
<evidence type="ECO:0000256" key="4">
    <source>
        <dbReference type="ARBA" id="ARBA00035176"/>
    </source>
</evidence>
<dbReference type="Proteomes" id="UP001595387">
    <property type="component" value="Unassembled WGS sequence"/>
</dbReference>
<dbReference type="InterPro" id="IPR001705">
    <property type="entry name" value="Ribosomal_bL33"/>
</dbReference>
<protein>
    <recommendedName>
        <fullName evidence="4 5">Large ribosomal subunit protein bL33</fullName>
    </recommendedName>
</protein>
<evidence type="ECO:0000256" key="3">
    <source>
        <dbReference type="ARBA" id="ARBA00023274"/>
    </source>
</evidence>
<dbReference type="NCBIfam" id="TIGR01023">
    <property type="entry name" value="rpmG_bact"/>
    <property type="match status" value="1"/>
</dbReference>
<dbReference type="SUPFAM" id="SSF57829">
    <property type="entry name" value="Zn-binding ribosomal proteins"/>
    <property type="match status" value="1"/>
</dbReference>
<dbReference type="RefSeq" id="WP_390307243.1">
    <property type="nucleotide sequence ID" value="NZ_JBHRRZ010000034.1"/>
</dbReference>
<evidence type="ECO:0000313" key="6">
    <source>
        <dbReference type="EMBL" id="MFC2949291.1"/>
    </source>
</evidence>
<dbReference type="NCBIfam" id="NF001860">
    <property type="entry name" value="PRK00595.1"/>
    <property type="match status" value="1"/>
</dbReference>
<dbReference type="InterPro" id="IPR011332">
    <property type="entry name" value="Ribosomal_zn-bd"/>
</dbReference>
<comment type="similarity">
    <text evidence="1 5">Belongs to the bacterial ribosomal protein bL33 family.</text>
</comment>
<dbReference type="Gene3D" id="2.20.28.120">
    <property type="entry name" value="Ribosomal protein L33"/>
    <property type="match status" value="1"/>
</dbReference>
<keyword evidence="7" id="KW-1185">Reference proteome</keyword>
<dbReference type="HAMAP" id="MF_00294">
    <property type="entry name" value="Ribosomal_bL33"/>
    <property type="match status" value="1"/>
</dbReference>
<dbReference type="Pfam" id="PF00471">
    <property type="entry name" value="Ribosomal_L33"/>
    <property type="match status" value="1"/>
</dbReference>
<name>A0ABV7A886_9BACI</name>
<dbReference type="EMBL" id="JBHRRZ010000034">
    <property type="protein sequence ID" value="MFC2949291.1"/>
    <property type="molecule type" value="Genomic_DNA"/>
</dbReference>
<evidence type="ECO:0000313" key="7">
    <source>
        <dbReference type="Proteomes" id="UP001595387"/>
    </source>
</evidence>
<comment type="caution">
    <text evidence="6">The sequence shown here is derived from an EMBL/GenBank/DDBJ whole genome shotgun (WGS) entry which is preliminary data.</text>
</comment>
<dbReference type="PANTHER" id="PTHR43168:SF5">
    <property type="entry name" value="LARGE RIBOSOMAL SUBUNIT PROTEIN BL33B"/>
    <property type="match status" value="1"/>
</dbReference>
<evidence type="ECO:0000256" key="5">
    <source>
        <dbReference type="HAMAP-Rule" id="MF_00294"/>
    </source>
</evidence>
<evidence type="ECO:0000256" key="2">
    <source>
        <dbReference type="ARBA" id="ARBA00022980"/>
    </source>
</evidence>
<gene>
    <name evidence="5 6" type="primary">rpmG</name>
    <name evidence="6" type="ORF">ACFODW_13290</name>
</gene>
<dbReference type="NCBIfam" id="NF001764">
    <property type="entry name" value="PRK00504.1"/>
    <property type="match status" value="1"/>
</dbReference>
<organism evidence="6 7">
    <name type="scientific">Virgibacillus sediminis</name>
    <dbReference type="NCBI Taxonomy" id="202260"/>
    <lineage>
        <taxon>Bacteria</taxon>
        <taxon>Bacillati</taxon>
        <taxon>Bacillota</taxon>
        <taxon>Bacilli</taxon>
        <taxon>Bacillales</taxon>
        <taxon>Bacillaceae</taxon>
        <taxon>Virgibacillus</taxon>
    </lineage>
</organism>
<evidence type="ECO:0000256" key="1">
    <source>
        <dbReference type="ARBA" id="ARBA00007596"/>
    </source>
</evidence>
<reference evidence="7" key="1">
    <citation type="journal article" date="2019" name="Int. J. Syst. Evol. Microbiol.">
        <title>The Global Catalogue of Microorganisms (GCM) 10K type strain sequencing project: providing services to taxonomists for standard genome sequencing and annotation.</title>
        <authorList>
            <consortium name="The Broad Institute Genomics Platform"/>
            <consortium name="The Broad Institute Genome Sequencing Center for Infectious Disease"/>
            <person name="Wu L."/>
            <person name="Ma J."/>
        </authorList>
    </citation>
    <scope>NUCLEOTIDE SEQUENCE [LARGE SCALE GENOMIC DNA]</scope>
    <source>
        <strain evidence="7">KCTC 13193</strain>
    </source>
</reference>
<dbReference type="InterPro" id="IPR038584">
    <property type="entry name" value="Ribosomal_bL33_sf"/>
</dbReference>